<reference evidence="9" key="1">
    <citation type="journal article" date="2023" name="Proc. Natl. Acad. Sci. U.S.A.">
        <title>Genomic and structural basis for evolution of tropane alkaloid biosynthesis.</title>
        <authorList>
            <person name="Wanga Y.-J."/>
            <person name="Taina T."/>
            <person name="Yua J.-Y."/>
            <person name="Lia J."/>
            <person name="Xua B."/>
            <person name="Chenc J."/>
            <person name="D'Auriad J.C."/>
            <person name="Huanga J.-P."/>
            <person name="Huanga S.-X."/>
        </authorList>
    </citation>
    <scope>NUCLEOTIDE SEQUENCE [LARGE SCALE GENOMIC DNA]</scope>
    <source>
        <strain evidence="9">cv. KIB-2019</strain>
    </source>
</reference>
<protein>
    <recommendedName>
        <fullName evidence="7">TF-B3 domain-containing protein</fullName>
    </recommendedName>
</protein>
<keyword evidence="9" id="KW-1185">Reference proteome</keyword>
<dbReference type="Gene3D" id="2.40.330.10">
    <property type="entry name" value="DNA-binding pseudobarrel domain"/>
    <property type="match status" value="2"/>
</dbReference>
<dbReference type="SUPFAM" id="SSF101936">
    <property type="entry name" value="DNA-binding pseudobarrel domain"/>
    <property type="match status" value="2"/>
</dbReference>
<gene>
    <name evidence="8" type="ORF">K7X08_008820</name>
</gene>
<dbReference type="Pfam" id="PF02362">
    <property type="entry name" value="B3"/>
    <property type="match status" value="2"/>
</dbReference>
<feature type="region of interest" description="Disordered" evidence="6">
    <location>
        <begin position="106"/>
        <end position="187"/>
    </location>
</feature>
<evidence type="ECO:0000259" key="7">
    <source>
        <dbReference type="PROSITE" id="PS50863"/>
    </source>
</evidence>
<dbReference type="EMBL" id="JAJAGQ010000001">
    <property type="protein sequence ID" value="KAJ8572309.1"/>
    <property type="molecule type" value="Genomic_DNA"/>
</dbReference>
<keyword evidence="3" id="KW-0238">DNA-binding</keyword>
<feature type="domain" description="TF-B3" evidence="7">
    <location>
        <begin position="6"/>
        <end position="99"/>
    </location>
</feature>
<evidence type="ECO:0000256" key="6">
    <source>
        <dbReference type="SAM" id="MobiDB-lite"/>
    </source>
</evidence>
<dbReference type="PANTHER" id="PTHR31920:SF135">
    <property type="entry name" value="B3 DOMAIN-CONTAINING PROTEIN OS03G0621600-RELATED"/>
    <property type="match status" value="1"/>
</dbReference>
<dbReference type="PROSITE" id="PS50863">
    <property type="entry name" value="B3"/>
    <property type="match status" value="2"/>
</dbReference>
<dbReference type="PANTHER" id="PTHR31920">
    <property type="entry name" value="B3 DOMAIN-CONTAINING"/>
    <property type="match status" value="1"/>
</dbReference>
<feature type="compositionally biased region" description="Acidic residues" evidence="6">
    <location>
        <begin position="151"/>
        <end position="165"/>
    </location>
</feature>
<feature type="compositionally biased region" description="Acidic residues" evidence="6">
    <location>
        <begin position="111"/>
        <end position="129"/>
    </location>
</feature>
<organism evidence="8 9">
    <name type="scientific">Anisodus acutangulus</name>
    <dbReference type="NCBI Taxonomy" id="402998"/>
    <lineage>
        <taxon>Eukaryota</taxon>
        <taxon>Viridiplantae</taxon>
        <taxon>Streptophyta</taxon>
        <taxon>Embryophyta</taxon>
        <taxon>Tracheophyta</taxon>
        <taxon>Spermatophyta</taxon>
        <taxon>Magnoliopsida</taxon>
        <taxon>eudicotyledons</taxon>
        <taxon>Gunneridae</taxon>
        <taxon>Pentapetalae</taxon>
        <taxon>asterids</taxon>
        <taxon>lamiids</taxon>
        <taxon>Solanales</taxon>
        <taxon>Solanaceae</taxon>
        <taxon>Solanoideae</taxon>
        <taxon>Hyoscyameae</taxon>
        <taxon>Anisodus</taxon>
    </lineage>
</organism>
<feature type="domain" description="TF-B3" evidence="7">
    <location>
        <begin position="230"/>
        <end position="329"/>
    </location>
</feature>
<dbReference type="CDD" id="cd10017">
    <property type="entry name" value="B3_DNA"/>
    <property type="match status" value="1"/>
</dbReference>
<dbReference type="InterPro" id="IPR015300">
    <property type="entry name" value="DNA-bd_pseudobarrel_sf"/>
</dbReference>
<dbReference type="Proteomes" id="UP001152561">
    <property type="component" value="Unassembled WGS sequence"/>
</dbReference>
<evidence type="ECO:0000313" key="8">
    <source>
        <dbReference type="EMBL" id="KAJ8572309.1"/>
    </source>
</evidence>
<sequence>MKNMEKGFFKIFLPKNSSKRLKIPTTFVDNKNGKLPRKVSLRDRFGNMWPIRVAKTERDFYFEYGWEKFIEDNTLEFGDFLVFDYEGNGLFDFKLFGITGCEKKGAGGSNNDEDYMVEEEETEVEEENERETIMCNKKESRSNGRHVKKEEDDDEETEEEEGEETENARRSKHRHVEEEEEEEANERAGILKKKVTRPKAECKRATAPKVVHDYFGTKIFRSGRAIQPKNPYFVTKIRAKKRDQLYVPFDVVRDYKLELPPSMTIRDSTGREIEAKRQNWTDGRIWLVGGWSNLCRWNQVEKDDSIICEFVKGEGNKGLYLQVQVLHEGASSSSNNK</sequence>
<evidence type="ECO:0000256" key="3">
    <source>
        <dbReference type="ARBA" id="ARBA00023125"/>
    </source>
</evidence>
<evidence type="ECO:0000256" key="2">
    <source>
        <dbReference type="ARBA" id="ARBA00023015"/>
    </source>
</evidence>
<keyword evidence="5" id="KW-0539">Nucleus</keyword>
<proteinExistence type="predicted"/>
<accession>A0A9Q1MYB2</accession>
<keyword evidence="2" id="KW-0805">Transcription regulation</keyword>
<dbReference type="InterPro" id="IPR003340">
    <property type="entry name" value="B3_DNA-bd"/>
</dbReference>
<dbReference type="OrthoDB" id="1094641at2759"/>
<evidence type="ECO:0000256" key="1">
    <source>
        <dbReference type="ARBA" id="ARBA00004123"/>
    </source>
</evidence>
<dbReference type="AlphaFoldDB" id="A0A9Q1MYB2"/>
<dbReference type="GO" id="GO:0005634">
    <property type="term" value="C:nucleus"/>
    <property type="evidence" value="ECO:0007669"/>
    <property type="project" value="UniProtKB-SubCell"/>
</dbReference>
<dbReference type="InterPro" id="IPR050655">
    <property type="entry name" value="Plant_B3_domain"/>
</dbReference>
<comment type="caution">
    <text evidence="8">The sequence shown here is derived from an EMBL/GenBank/DDBJ whole genome shotgun (WGS) entry which is preliminary data.</text>
</comment>
<evidence type="ECO:0000313" key="9">
    <source>
        <dbReference type="Proteomes" id="UP001152561"/>
    </source>
</evidence>
<evidence type="ECO:0000256" key="4">
    <source>
        <dbReference type="ARBA" id="ARBA00023163"/>
    </source>
</evidence>
<name>A0A9Q1MYB2_9SOLA</name>
<dbReference type="GO" id="GO:0003677">
    <property type="term" value="F:DNA binding"/>
    <property type="evidence" value="ECO:0007669"/>
    <property type="project" value="UniProtKB-KW"/>
</dbReference>
<dbReference type="SMART" id="SM01019">
    <property type="entry name" value="B3"/>
    <property type="match status" value="2"/>
</dbReference>
<feature type="compositionally biased region" description="Basic and acidic residues" evidence="6">
    <location>
        <begin position="130"/>
        <end position="142"/>
    </location>
</feature>
<keyword evidence="4" id="KW-0804">Transcription</keyword>
<comment type="subcellular location">
    <subcellularLocation>
        <location evidence="1">Nucleus</location>
    </subcellularLocation>
</comment>
<evidence type="ECO:0000256" key="5">
    <source>
        <dbReference type="ARBA" id="ARBA00023242"/>
    </source>
</evidence>